<sequence length="127" mass="13710">MLLVCRFTVPQERVAEFVEQAGRALDLLQAQPGCVHGTLGRSTDDDDRFVLSVLFESVTAYRRSMSPFPVRELVVPLLSQADNDGPSAFEVLVEADREGGVRRHASLVAADAGTVRVGDAAGPSRSR</sequence>
<evidence type="ECO:0000313" key="2">
    <source>
        <dbReference type="EMBL" id="TDP96243.1"/>
    </source>
</evidence>
<evidence type="ECO:0000259" key="1">
    <source>
        <dbReference type="Pfam" id="PF03992"/>
    </source>
</evidence>
<comment type="caution">
    <text evidence="2">The sequence shown here is derived from an EMBL/GenBank/DDBJ whole genome shotgun (WGS) entry which is preliminary data.</text>
</comment>
<feature type="domain" description="ABM" evidence="1">
    <location>
        <begin position="3"/>
        <end position="64"/>
    </location>
</feature>
<keyword evidence="3" id="KW-1185">Reference proteome</keyword>
<dbReference type="OrthoDB" id="5193042at2"/>
<dbReference type="Proteomes" id="UP000295444">
    <property type="component" value="Unassembled WGS sequence"/>
</dbReference>
<dbReference type="Gene3D" id="3.30.70.100">
    <property type="match status" value="1"/>
</dbReference>
<keyword evidence="2" id="KW-0503">Monooxygenase</keyword>
<dbReference type="InterPro" id="IPR007138">
    <property type="entry name" value="ABM_dom"/>
</dbReference>
<name>A0A4R6S9U4_LABRH</name>
<organism evidence="2 3">
    <name type="scientific">Labedaea rhizosphaerae</name>
    <dbReference type="NCBI Taxonomy" id="598644"/>
    <lineage>
        <taxon>Bacteria</taxon>
        <taxon>Bacillati</taxon>
        <taxon>Actinomycetota</taxon>
        <taxon>Actinomycetes</taxon>
        <taxon>Pseudonocardiales</taxon>
        <taxon>Pseudonocardiaceae</taxon>
        <taxon>Labedaea</taxon>
    </lineage>
</organism>
<reference evidence="2 3" key="1">
    <citation type="submission" date="2019-03" db="EMBL/GenBank/DDBJ databases">
        <title>Genomic Encyclopedia of Type Strains, Phase IV (KMG-IV): sequencing the most valuable type-strain genomes for metagenomic binning, comparative biology and taxonomic classification.</title>
        <authorList>
            <person name="Goeker M."/>
        </authorList>
    </citation>
    <scope>NUCLEOTIDE SEQUENCE [LARGE SCALE GENOMIC DNA]</scope>
    <source>
        <strain evidence="2 3">DSM 45361</strain>
    </source>
</reference>
<evidence type="ECO:0000313" key="3">
    <source>
        <dbReference type="Proteomes" id="UP000295444"/>
    </source>
</evidence>
<proteinExistence type="predicted"/>
<dbReference type="EMBL" id="SNXZ01000004">
    <property type="protein sequence ID" value="TDP96243.1"/>
    <property type="molecule type" value="Genomic_DNA"/>
</dbReference>
<protein>
    <submittedName>
        <fullName evidence="2">Antibiotic biosynthesis monooxygenase</fullName>
    </submittedName>
</protein>
<gene>
    <name evidence="2" type="ORF">EV186_104227</name>
</gene>
<dbReference type="GO" id="GO:0004497">
    <property type="term" value="F:monooxygenase activity"/>
    <property type="evidence" value="ECO:0007669"/>
    <property type="project" value="UniProtKB-KW"/>
</dbReference>
<dbReference type="RefSeq" id="WP_133851619.1">
    <property type="nucleotide sequence ID" value="NZ_SNXZ01000004.1"/>
</dbReference>
<dbReference type="SUPFAM" id="SSF54909">
    <property type="entry name" value="Dimeric alpha+beta barrel"/>
    <property type="match status" value="1"/>
</dbReference>
<dbReference type="InterPro" id="IPR011008">
    <property type="entry name" value="Dimeric_a/b-barrel"/>
</dbReference>
<dbReference type="Pfam" id="PF03992">
    <property type="entry name" value="ABM"/>
    <property type="match status" value="1"/>
</dbReference>
<keyword evidence="2" id="KW-0560">Oxidoreductase</keyword>
<accession>A0A4R6S9U4</accession>
<dbReference type="AlphaFoldDB" id="A0A4R6S9U4"/>